<dbReference type="PANTHER" id="PTHR43226:SF3">
    <property type="entry name" value="XAA-PRO AMINOPEPTIDASE AN0832-RELATED"/>
    <property type="match status" value="1"/>
</dbReference>
<organism evidence="17 18">
    <name type="scientific">Trichocladium antarcticum</name>
    <dbReference type="NCBI Taxonomy" id="1450529"/>
    <lineage>
        <taxon>Eukaryota</taxon>
        <taxon>Fungi</taxon>
        <taxon>Dikarya</taxon>
        <taxon>Ascomycota</taxon>
        <taxon>Pezizomycotina</taxon>
        <taxon>Sordariomycetes</taxon>
        <taxon>Sordariomycetidae</taxon>
        <taxon>Sordariales</taxon>
        <taxon>Chaetomiaceae</taxon>
        <taxon>Trichocladium</taxon>
    </lineage>
</organism>
<evidence type="ECO:0000256" key="10">
    <source>
        <dbReference type="ARBA" id="ARBA00023049"/>
    </source>
</evidence>
<feature type="domain" description="Aminopeptidase P N-terminal" evidence="16">
    <location>
        <begin position="68"/>
        <end position="199"/>
    </location>
</feature>
<evidence type="ECO:0000313" key="18">
    <source>
        <dbReference type="Proteomes" id="UP001304895"/>
    </source>
</evidence>
<evidence type="ECO:0000256" key="13">
    <source>
        <dbReference type="ARBA" id="ARBA00032413"/>
    </source>
</evidence>
<proteinExistence type="inferred from homology"/>
<keyword evidence="10" id="KW-0482">Metalloprotease</keyword>
<dbReference type="Gene3D" id="3.40.350.10">
    <property type="entry name" value="Creatinase/prolidase N-terminal domain"/>
    <property type="match status" value="1"/>
</dbReference>
<dbReference type="GO" id="GO:0006508">
    <property type="term" value="P:proteolysis"/>
    <property type="evidence" value="ECO:0007669"/>
    <property type="project" value="UniProtKB-KW"/>
</dbReference>
<dbReference type="PANTHER" id="PTHR43226">
    <property type="entry name" value="XAA-PRO AMINOPEPTIDASE 3"/>
    <property type="match status" value="1"/>
</dbReference>
<reference evidence="17" key="2">
    <citation type="submission" date="2023-05" db="EMBL/GenBank/DDBJ databases">
        <authorList>
            <consortium name="Lawrence Berkeley National Laboratory"/>
            <person name="Steindorff A."/>
            <person name="Hensen N."/>
            <person name="Bonometti L."/>
            <person name="Westerberg I."/>
            <person name="Brannstrom I.O."/>
            <person name="Guillou S."/>
            <person name="Cros-Aarteil S."/>
            <person name="Calhoun S."/>
            <person name="Haridas S."/>
            <person name="Kuo A."/>
            <person name="Mondo S."/>
            <person name="Pangilinan J."/>
            <person name="Riley R."/>
            <person name="Labutti K."/>
            <person name="Andreopoulos B."/>
            <person name="Lipzen A."/>
            <person name="Chen C."/>
            <person name="Yanf M."/>
            <person name="Daum C."/>
            <person name="Ng V."/>
            <person name="Clum A."/>
            <person name="Ohm R."/>
            <person name="Martin F."/>
            <person name="Silar P."/>
            <person name="Natvig D."/>
            <person name="Lalanne C."/>
            <person name="Gautier V."/>
            <person name="Ament-Velasquez S.L."/>
            <person name="Kruys A."/>
            <person name="Hutchinson M.I."/>
            <person name="Powell A.J."/>
            <person name="Barry K."/>
            <person name="Miller A.N."/>
            <person name="Grigoriev I.V."/>
            <person name="Debuchy R."/>
            <person name="Gladieux P."/>
            <person name="Thoren M.H."/>
            <person name="Johannesson H."/>
        </authorList>
    </citation>
    <scope>NUCLEOTIDE SEQUENCE</scope>
    <source>
        <strain evidence="17">CBS 123565</strain>
    </source>
</reference>
<evidence type="ECO:0000256" key="12">
    <source>
        <dbReference type="ARBA" id="ARBA00030849"/>
    </source>
</evidence>
<dbReference type="EC" id="3.4.11.9" evidence="5"/>
<dbReference type="Proteomes" id="UP001304895">
    <property type="component" value="Unassembled WGS sequence"/>
</dbReference>
<keyword evidence="8 14" id="KW-0479">Metal-binding</keyword>
<comment type="function">
    <text evidence="3">Catalyzes the removal of a penultimate prolyl residue from the N-termini of peptides.</text>
</comment>
<sequence length="567" mass="62376">MSGGKEEKMDLEHDLVVVDEFDALSIELKVPGKDSKPAPPAPSPTGKEPLKIRQKRNDAWLREKPGKYPAKTHAQKVAKELDVQTGLVFLPGQVEKLYEDSDMGPEFRQRRHFYYITGADFPGCAVTYDIAHDHLVLWIPVTDPRTTLWYGKTPTAEQCKAASEVDEVRQVTGLGRFLSAVLYPGSTMYVLHPDQTPKLENTKGIVRVDSTKLAPAIERARVVKTDYEIAMIRRANAVSSAAHRAVLTRLKNITNEREMDAIFRGFCIAQGAKHQSYAVIAASGENASTLHYCDNDQPLAGRQLALLDAGAEWNCYASDITRTFPISGTFSKEAAAIYAIVERMQNQCIQRVRPGVVFSTLHLHACVVAITELMKLGILHGGTPADIFKRGTVAAFFPHGLGHHVGLEVHDVSGRDRLLLSSASAPHHGVTGLTNRPRRGGKVAPKREWVSAEMVGVMFRDIGSFGPFPGLADTQNKGGRQTLQKNMVVTIEPGIYFCKDYIKAYFLDNPAHAKFINMKVLDKYWDVGGVRIEDNILVTESGYENLSGAPKGEEMLKIINAGGGDAC</sequence>
<dbReference type="CDD" id="cd01087">
    <property type="entry name" value="Prolidase"/>
    <property type="match status" value="1"/>
</dbReference>
<protein>
    <recommendedName>
        <fullName evidence="5">Xaa-Pro aminopeptidase</fullName>
        <ecNumber evidence="5">3.4.11.9</ecNumber>
    </recommendedName>
    <alternativeName>
        <fullName evidence="12">Aminoacylproline aminopeptidase</fullName>
    </alternativeName>
    <alternativeName>
        <fullName evidence="13">Prolidase</fullName>
    </alternativeName>
</protein>
<dbReference type="InterPro" id="IPR007865">
    <property type="entry name" value="Aminopep_P_N"/>
</dbReference>
<dbReference type="GO" id="GO:0030145">
    <property type="term" value="F:manganese ion binding"/>
    <property type="evidence" value="ECO:0007669"/>
    <property type="project" value="InterPro"/>
</dbReference>
<feature type="region of interest" description="Disordered" evidence="15">
    <location>
        <begin position="29"/>
        <end position="53"/>
    </location>
</feature>
<reference evidence="17" key="1">
    <citation type="journal article" date="2023" name="Mol. Phylogenet. Evol.">
        <title>Genome-scale phylogeny and comparative genomics of the fungal order Sordariales.</title>
        <authorList>
            <person name="Hensen N."/>
            <person name="Bonometti L."/>
            <person name="Westerberg I."/>
            <person name="Brannstrom I.O."/>
            <person name="Guillou S."/>
            <person name="Cros-Aarteil S."/>
            <person name="Calhoun S."/>
            <person name="Haridas S."/>
            <person name="Kuo A."/>
            <person name="Mondo S."/>
            <person name="Pangilinan J."/>
            <person name="Riley R."/>
            <person name="LaButti K."/>
            <person name="Andreopoulos B."/>
            <person name="Lipzen A."/>
            <person name="Chen C."/>
            <person name="Yan M."/>
            <person name="Daum C."/>
            <person name="Ng V."/>
            <person name="Clum A."/>
            <person name="Steindorff A."/>
            <person name="Ohm R.A."/>
            <person name="Martin F."/>
            <person name="Silar P."/>
            <person name="Natvig D.O."/>
            <person name="Lalanne C."/>
            <person name="Gautier V."/>
            <person name="Ament-Velasquez S.L."/>
            <person name="Kruys A."/>
            <person name="Hutchinson M.I."/>
            <person name="Powell A.J."/>
            <person name="Barry K."/>
            <person name="Miller A.N."/>
            <person name="Grigoriev I.V."/>
            <person name="Debuchy R."/>
            <person name="Gladieux P."/>
            <person name="Hiltunen Thoren M."/>
            <person name="Johannesson H."/>
        </authorList>
    </citation>
    <scope>NUCLEOTIDE SEQUENCE</scope>
    <source>
        <strain evidence="17">CBS 123565</strain>
    </source>
</reference>
<keyword evidence="18" id="KW-1185">Reference proteome</keyword>
<evidence type="ECO:0000256" key="7">
    <source>
        <dbReference type="ARBA" id="ARBA00022670"/>
    </source>
</evidence>
<evidence type="ECO:0000256" key="5">
    <source>
        <dbReference type="ARBA" id="ARBA00012574"/>
    </source>
</evidence>
<evidence type="ECO:0000256" key="4">
    <source>
        <dbReference type="ARBA" id="ARBA00008766"/>
    </source>
</evidence>
<name>A0AAN6UQQ0_9PEZI</name>
<evidence type="ECO:0000256" key="9">
    <source>
        <dbReference type="ARBA" id="ARBA00022801"/>
    </source>
</evidence>
<dbReference type="InterPro" id="IPR001131">
    <property type="entry name" value="Peptidase_M24B_aminopep-P_CS"/>
</dbReference>
<dbReference type="Pfam" id="PF00557">
    <property type="entry name" value="Peptidase_M24"/>
    <property type="match status" value="2"/>
</dbReference>
<dbReference type="AlphaFoldDB" id="A0AAN6UQQ0"/>
<evidence type="ECO:0000256" key="6">
    <source>
        <dbReference type="ARBA" id="ARBA00022438"/>
    </source>
</evidence>
<keyword evidence="6" id="KW-0031">Aminopeptidase</keyword>
<accession>A0AAN6UQQ0</accession>
<evidence type="ECO:0000256" key="3">
    <source>
        <dbReference type="ARBA" id="ARBA00002443"/>
    </source>
</evidence>
<evidence type="ECO:0000256" key="14">
    <source>
        <dbReference type="RuleBase" id="RU000590"/>
    </source>
</evidence>
<dbReference type="InterPro" id="IPR000994">
    <property type="entry name" value="Pept_M24"/>
</dbReference>
<comment type="similarity">
    <text evidence="4 14">Belongs to the peptidase M24B family.</text>
</comment>
<dbReference type="SMART" id="SM01011">
    <property type="entry name" value="AMP_N"/>
    <property type="match status" value="1"/>
</dbReference>
<evidence type="ECO:0000313" key="17">
    <source>
        <dbReference type="EMBL" id="KAK4137447.1"/>
    </source>
</evidence>
<dbReference type="SUPFAM" id="SSF53092">
    <property type="entry name" value="Creatinase/prolidase N-terminal domain"/>
    <property type="match status" value="1"/>
</dbReference>
<evidence type="ECO:0000256" key="1">
    <source>
        <dbReference type="ARBA" id="ARBA00001424"/>
    </source>
</evidence>
<comment type="cofactor">
    <cofactor evidence="2">
        <name>Mn(2+)</name>
        <dbReference type="ChEBI" id="CHEBI:29035"/>
    </cofactor>
</comment>
<keyword evidence="11" id="KW-0464">Manganese</keyword>
<evidence type="ECO:0000256" key="11">
    <source>
        <dbReference type="ARBA" id="ARBA00023211"/>
    </source>
</evidence>
<dbReference type="PROSITE" id="PS00491">
    <property type="entry name" value="PROLINE_PEPTIDASE"/>
    <property type="match status" value="1"/>
</dbReference>
<dbReference type="SUPFAM" id="SSF55920">
    <property type="entry name" value="Creatinase/aminopeptidase"/>
    <property type="match status" value="1"/>
</dbReference>
<gene>
    <name evidence="17" type="ORF">BT67DRAFT_109560</name>
</gene>
<dbReference type="Pfam" id="PF05195">
    <property type="entry name" value="AMP_N"/>
    <property type="match status" value="1"/>
</dbReference>
<dbReference type="GO" id="GO:0070006">
    <property type="term" value="F:metalloaminopeptidase activity"/>
    <property type="evidence" value="ECO:0007669"/>
    <property type="project" value="InterPro"/>
</dbReference>
<dbReference type="InterPro" id="IPR036005">
    <property type="entry name" value="Creatinase/aminopeptidase-like"/>
</dbReference>
<evidence type="ECO:0000256" key="2">
    <source>
        <dbReference type="ARBA" id="ARBA00001936"/>
    </source>
</evidence>
<evidence type="ECO:0000256" key="15">
    <source>
        <dbReference type="SAM" id="MobiDB-lite"/>
    </source>
</evidence>
<dbReference type="InterPro" id="IPR029149">
    <property type="entry name" value="Creatin/AminoP/Spt16_N"/>
</dbReference>
<keyword evidence="7" id="KW-0645">Protease</keyword>
<evidence type="ECO:0000256" key="8">
    <source>
        <dbReference type="ARBA" id="ARBA00022723"/>
    </source>
</evidence>
<dbReference type="InterPro" id="IPR052433">
    <property type="entry name" value="X-Pro_dipept-like"/>
</dbReference>
<comment type="caution">
    <text evidence="17">The sequence shown here is derived from an EMBL/GenBank/DDBJ whole genome shotgun (WGS) entry which is preliminary data.</text>
</comment>
<dbReference type="EMBL" id="MU853402">
    <property type="protein sequence ID" value="KAK4137447.1"/>
    <property type="molecule type" value="Genomic_DNA"/>
</dbReference>
<evidence type="ECO:0000259" key="16">
    <source>
        <dbReference type="SMART" id="SM01011"/>
    </source>
</evidence>
<comment type="catalytic activity">
    <reaction evidence="1">
        <text>Release of any N-terminal amino acid, including proline, that is linked to proline, even from a dipeptide or tripeptide.</text>
        <dbReference type="EC" id="3.4.11.9"/>
    </reaction>
</comment>
<keyword evidence="9" id="KW-0378">Hydrolase</keyword>
<dbReference type="Gene3D" id="3.90.230.10">
    <property type="entry name" value="Creatinase/methionine aminopeptidase superfamily"/>
    <property type="match status" value="1"/>
</dbReference>